<dbReference type="InterPro" id="IPR016084">
    <property type="entry name" value="Haem_Oase-like_multi-hlx"/>
</dbReference>
<dbReference type="SUPFAM" id="SSF48613">
    <property type="entry name" value="Heme oxygenase-like"/>
    <property type="match status" value="1"/>
</dbReference>
<evidence type="ECO:0000313" key="2">
    <source>
        <dbReference type="Proteomes" id="UP000326553"/>
    </source>
</evidence>
<reference evidence="1 2" key="1">
    <citation type="submission" date="2017-09" db="EMBL/GenBank/DDBJ databases">
        <authorList>
            <person name="Lee N."/>
            <person name="Cho B.-K."/>
        </authorList>
    </citation>
    <scope>NUCLEOTIDE SEQUENCE [LARGE SCALE GENOMIC DNA]</scope>
    <source>
        <strain evidence="1 2">ATCC 12461</strain>
    </source>
</reference>
<dbReference type="RefSeq" id="WP_055527643.1">
    <property type="nucleotide sequence ID" value="NZ_CP023695.1"/>
</dbReference>
<dbReference type="OrthoDB" id="252872at2"/>
<protein>
    <submittedName>
        <fullName evidence="1">Iron-containing redox enzyme family protein</fullName>
    </submittedName>
</protein>
<evidence type="ECO:0000313" key="1">
    <source>
        <dbReference type="EMBL" id="QEV21484.1"/>
    </source>
</evidence>
<dbReference type="Proteomes" id="UP000326553">
    <property type="component" value="Chromosome"/>
</dbReference>
<dbReference type="Pfam" id="PF14518">
    <property type="entry name" value="Haem_oxygenas_2"/>
    <property type="match status" value="1"/>
</dbReference>
<dbReference type="SMART" id="SM01236">
    <property type="entry name" value="Haem_oxygenase_2"/>
    <property type="match status" value="1"/>
</dbReference>
<dbReference type="AlphaFoldDB" id="A0A5J6HRK2"/>
<organism evidence="1 2">
    <name type="scientific">Streptomyces alboniger</name>
    <dbReference type="NCBI Taxonomy" id="132473"/>
    <lineage>
        <taxon>Bacteria</taxon>
        <taxon>Bacillati</taxon>
        <taxon>Actinomycetota</taxon>
        <taxon>Actinomycetes</taxon>
        <taxon>Kitasatosporales</taxon>
        <taxon>Streptomycetaceae</taxon>
        <taxon>Streptomyces</taxon>
        <taxon>Streptomyces aurantiacus group</taxon>
    </lineage>
</organism>
<dbReference type="EMBL" id="CP023695">
    <property type="protein sequence ID" value="QEV21484.1"/>
    <property type="molecule type" value="Genomic_DNA"/>
</dbReference>
<dbReference type="KEGG" id="salw:CP975_31600"/>
<accession>A0A5J6HRK2</accession>
<dbReference type="Gene3D" id="1.20.910.10">
    <property type="entry name" value="Heme oxygenase-like"/>
    <property type="match status" value="1"/>
</dbReference>
<keyword evidence="2" id="KW-1185">Reference proteome</keyword>
<gene>
    <name evidence="1" type="ORF">CP975_31600</name>
</gene>
<proteinExistence type="predicted"/>
<name>A0A5J6HRK2_STRAD</name>
<sequence>MTAPVESRLHSPELPACRGELSCGVVAALLRDEPIAALAQGVASADPYGEDLQLALYVLYELHYQGFRGVADEREWDPELLGLRHALEQRFLSALRADVPSGASAEQALAALLVEPVGHDDTSVSHHLQRDGELWQLREYAALRSLYHLKEADPHAWVIPRLHGRAKAAMVAIEFDEFGAGRAEEIHARLFADLMADLGLETAYGHYADAAPAEALAPVNLMSLFGLHRALRGALVGHFASVEVTSSPGSRRLAAALRRTGAGPAAQRFYDEHVEADAVHEQVVRRDVVGGLLAAEPALDADVAFGVEATGFLEDRLGTRLLAAWRQGRSALREPLAPQPSTQPSTPVAS</sequence>